<evidence type="ECO:0000313" key="2">
    <source>
        <dbReference type="Proteomes" id="UP001416393"/>
    </source>
</evidence>
<comment type="caution">
    <text evidence="1">The sequence shown here is derived from an EMBL/GenBank/DDBJ whole genome shotgun (WGS) entry which is preliminary data.</text>
</comment>
<dbReference type="EMBL" id="JAZHYP010000008">
    <property type="protein sequence ID" value="MEN3324820.1"/>
    <property type="molecule type" value="Genomic_DNA"/>
</dbReference>
<organism evidence="1 2">
    <name type="scientific">Mariniflexile soesokkakense</name>
    <dbReference type="NCBI Taxonomy" id="1343160"/>
    <lineage>
        <taxon>Bacteria</taxon>
        <taxon>Pseudomonadati</taxon>
        <taxon>Bacteroidota</taxon>
        <taxon>Flavobacteriia</taxon>
        <taxon>Flavobacteriales</taxon>
        <taxon>Flavobacteriaceae</taxon>
        <taxon>Mariniflexile</taxon>
    </lineage>
</organism>
<dbReference type="RefSeq" id="WP_346242618.1">
    <property type="nucleotide sequence ID" value="NZ_JAZHYP010000008.1"/>
</dbReference>
<reference evidence="1 2" key="1">
    <citation type="submission" date="2024-01" db="EMBL/GenBank/DDBJ databases">
        <title>Mariniflexile litorale sp. nov., isolated from the shallow sediments of the Sea of Japan.</title>
        <authorList>
            <person name="Romanenko L."/>
            <person name="Bystritskaya E."/>
            <person name="Isaeva M."/>
        </authorList>
    </citation>
    <scope>NUCLEOTIDE SEQUENCE [LARGE SCALE GENOMIC DNA]</scope>
    <source>
        <strain evidence="1 2">KCTC 32427</strain>
    </source>
</reference>
<gene>
    <name evidence="1" type="ORF">VP395_13865</name>
</gene>
<evidence type="ECO:0000313" key="1">
    <source>
        <dbReference type="EMBL" id="MEN3324820.1"/>
    </source>
</evidence>
<name>A0ABV0AG04_9FLAO</name>
<keyword evidence="2" id="KW-1185">Reference proteome</keyword>
<dbReference type="Proteomes" id="UP001416393">
    <property type="component" value="Unassembled WGS sequence"/>
</dbReference>
<accession>A0ABV0AG04</accession>
<sequence length="282" mass="32398">MTLVIAERKNNKISFCSDSRISFGNQGHIDFGIKVFSIPVKIYSPTDTSTRRQTLDYDYKIGLAVIGSAMNAYLIKESIYEILQNLQYAPNWSNISMEKIADIVFKIYKKTTSDLTQILLKNGVCELLLGGYCPEKNKIKVFHYSLEILEDRTIPKFEEILENDNSILFYGSGKKSAEIVYNQNKNTIPLKILREIVKDENITSVGGGLQYGAFENRNFNIFGIEDYSLNRNGSFKEYLLTLRGITLYKGEFEIDMNDFHISYNFLRPFADEINQAFDIKPE</sequence>
<proteinExistence type="predicted"/>
<protein>
    <submittedName>
        <fullName evidence="1">Uncharacterized protein</fullName>
    </submittedName>
</protein>